<evidence type="ECO:0000313" key="2">
    <source>
        <dbReference type="EMBL" id="MXU84350.1"/>
    </source>
</evidence>
<feature type="signal peptide" evidence="1">
    <location>
        <begin position="1"/>
        <end position="18"/>
    </location>
</feature>
<reference evidence="2" key="1">
    <citation type="submission" date="2019-12" db="EMBL/GenBank/DDBJ databases">
        <title>An insight into the sialome of adult female Ixodes ricinus ticks feeding for 6 days.</title>
        <authorList>
            <person name="Perner J."/>
            <person name="Ribeiro J.M.C."/>
        </authorList>
    </citation>
    <scope>NUCLEOTIDE SEQUENCE</scope>
    <source>
        <strain evidence="2">Semi-engorged</strain>
        <tissue evidence="2">Salivary glands</tissue>
    </source>
</reference>
<name>A0A6B0U6M9_IXORI</name>
<accession>A0A6B0U6M9</accession>
<protein>
    <recommendedName>
        <fullName evidence="3">Secreted protein</fullName>
    </recommendedName>
</protein>
<feature type="chain" id="PRO_5025598832" description="Secreted protein" evidence="1">
    <location>
        <begin position="19"/>
        <end position="80"/>
    </location>
</feature>
<proteinExistence type="predicted"/>
<sequence>MFVCVCACIVHFFCFVFRAGFVTRQCVLSRCDGHQDSRRISRRVPCSTDNPFLNVQETCSNAVPYRVTISHCFVNRLTPW</sequence>
<keyword evidence="1" id="KW-0732">Signal</keyword>
<dbReference type="EMBL" id="GIFC01002267">
    <property type="protein sequence ID" value="MXU84350.1"/>
    <property type="molecule type" value="Transcribed_RNA"/>
</dbReference>
<organism evidence="2">
    <name type="scientific">Ixodes ricinus</name>
    <name type="common">Common tick</name>
    <name type="synonym">Acarus ricinus</name>
    <dbReference type="NCBI Taxonomy" id="34613"/>
    <lineage>
        <taxon>Eukaryota</taxon>
        <taxon>Metazoa</taxon>
        <taxon>Ecdysozoa</taxon>
        <taxon>Arthropoda</taxon>
        <taxon>Chelicerata</taxon>
        <taxon>Arachnida</taxon>
        <taxon>Acari</taxon>
        <taxon>Parasitiformes</taxon>
        <taxon>Ixodida</taxon>
        <taxon>Ixodoidea</taxon>
        <taxon>Ixodidae</taxon>
        <taxon>Ixodinae</taxon>
        <taxon>Ixodes</taxon>
    </lineage>
</organism>
<dbReference type="AlphaFoldDB" id="A0A6B0U6M9"/>
<evidence type="ECO:0008006" key="3">
    <source>
        <dbReference type="Google" id="ProtNLM"/>
    </source>
</evidence>
<evidence type="ECO:0000256" key="1">
    <source>
        <dbReference type="SAM" id="SignalP"/>
    </source>
</evidence>